<protein>
    <submittedName>
        <fullName evidence="1">Uncharacterized protein</fullName>
    </submittedName>
</protein>
<keyword evidence="2" id="KW-1185">Reference proteome</keyword>
<accession>A0A845HP82</accession>
<organism evidence="1 2">
    <name type="scientific">Duganella vulcania</name>
    <dbReference type="NCBI Taxonomy" id="2692166"/>
    <lineage>
        <taxon>Bacteria</taxon>
        <taxon>Pseudomonadati</taxon>
        <taxon>Pseudomonadota</taxon>
        <taxon>Betaproteobacteria</taxon>
        <taxon>Burkholderiales</taxon>
        <taxon>Oxalobacteraceae</taxon>
        <taxon>Telluria group</taxon>
        <taxon>Duganella</taxon>
    </lineage>
</organism>
<gene>
    <name evidence="1" type="ORF">GTP81_28045</name>
</gene>
<name>A0A845HP82_9BURK</name>
<comment type="caution">
    <text evidence="1">The sequence shown here is derived from an EMBL/GenBank/DDBJ whole genome shotgun (WGS) entry which is preliminary data.</text>
</comment>
<sequence>MLNGNTLQLLYNQAEEKIQGEGQMLTFLQPGANASDTSQTCPLCCSGQPASERYPDYVCAACVAHAVDEYGNALTFRNSGFSGGIDVWRTATNEKTELDHFLIGTTKCVVHEARFGGFVVQAANPQVRTE</sequence>
<dbReference type="Proteomes" id="UP000484875">
    <property type="component" value="Unassembled WGS sequence"/>
</dbReference>
<dbReference type="AlphaFoldDB" id="A0A845HP82"/>
<evidence type="ECO:0000313" key="2">
    <source>
        <dbReference type="Proteomes" id="UP000484875"/>
    </source>
</evidence>
<reference evidence="1 2" key="1">
    <citation type="submission" date="2019-12" db="EMBL/GenBank/DDBJ databases">
        <title>Novel species isolated from a subtropical stream in China.</title>
        <authorList>
            <person name="Lu H."/>
        </authorList>
    </citation>
    <scope>NUCLEOTIDE SEQUENCE [LARGE SCALE GENOMIC DNA]</scope>
    <source>
        <strain evidence="1 2">FT107W</strain>
    </source>
</reference>
<dbReference type="RefSeq" id="WP_161092910.1">
    <property type="nucleotide sequence ID" value="NZ_WWCV01000083.1"/>
</dbReference>
<dbReference type="EMBL" id="WWCV01000083">
    <property type="protein sequence ID" value="MYN20598.1"/>
    <property type="molecule type" value="Genomic_DNA"/>
</dbReference>
<evidence type="ECO:0000313" key="1">
    <source>
        <dbReference type="EMBL" id="MYN20598.1"/>
    </source>
</evidence>
<proteinExistence type="predicted"/>